<proteinExistence type="predicted"/>
<dbReference type="EMBL" id="VLLI01000010">
    <property type="protein sequence ID" value="TWI97615.1"/>
    <property type="molecule type" value="Genomic_DNA"/>
</dbReference>
<gene>
    <name evidence="4" type="ORF">JN11_03437</name>
</gene>
<dbReference type="Pfam" id="PF16344">
    <property type="entry name" value="FecR_C"/>
    <property type="match status" value="1"/>
</dbReference>
<keyword evidence="5" id="KW-1185">Reference proteome</keyword>
<dbReference type="GO" id="GO:0016989">
    <property type="term" value="F:sigma factor antagonist activity"/>
    <property type="evidence" value="ECO:0007669"/>
    <property type="project" value="TreeGrafter"/>
</dbReference>
<dbReference type="AlphaFoldDB" id="A0A562TVN7"/>
<keyword evidence="1" id="KW-0472">Membrane</keyword>
<name>A0A562TVN7_9SPHI</name>
<dbReference type="Proteomes" id="UP000317010">
    <property type="component" value="Unassembled WGS sequence"/>
</dbReference>
<keyword evidence="1" id="KW-1133">Transmembrane helix</keyword>
<dbReference type="Pfam" id="PF04773">
    <property type="entry name" value="FecR"/>
    <property type="match status" value="1"/>
</dbReference>
<dbReference type="InterPro" id="IPR032508">
    <property type="entry name" value="FecR_C"/>
</dbReference>
<organism evidence="4 5">
    <name type="scientific">Mucilaginibacter frigoritolerans</name>
    <dbReference type="NCBI Taxonomy" id="652788"/>
    <lineage>
        <taxon>Bacteria</taxon>
        <taxon>Pseudomonadati</taxon>
        <taxon>Bacteroidota</taxon>
        <taxon>Sphingobacteriia</taxon>
        <taxon>Sphingobacteriales</taxon>
        <taxon>Sphingobacteriaceae</taxon>
        <taxon>Mucilaginibacter</taxon>
    </lineage>
</organism>
<dbReference type="Gene3D" id="3.55.50.30">
    <property type="match status" value="1"/>
</dbReference>
<keyword evidence="1" id="KW-0812">Transmembrane</keyword>
<evidence type="ECO:0000259" key="3">
    <source>
        <dbReference type="Pfam" id="PF16344"/>
    </source>
</evidence>
<evidence type="ECO:0000256" key="1">
    <source>
        <dbReference type="SAM" id="Phobius"/>
    </source>
</evidence>
<dbReference type="Gene3D" id="2.60.120.1440">
    <property type="match status" value="1"/>
</dbReference>
<protein>
    <submittedName>
        <fullName evidence="4">FecR family protein</fullName>
    </submittedName>
</protein>
<evidence type="ECO:0000313" key="5">
    <source>
        <dbReference type="Proteomes" id="UP000317010"/>
    </source>
</evidence>
<dbReference type="InterPro" id="IPR006860">
    <property type="entry name" value="FecR"/>
</dbReference>
<dbReference type="OrthoDB" id="1099963at2"/>
<sequence length="377" mass="41797">MDELILKTLLEKYRLGTCSKEEIVLLESWYLSESKLPGEDITQNTLLQAHERIAASIAKNTGFPCQTQKPIIRLWPRIAAAASILLFLSIGGYFLLHKPGKNQISAIKPGIFKNDAVAGNMAVLTLGNGKKVTLTALNPGNIAKVAGKNVRKSKVGDLIYLKDNAASNSEIVYNTLTVPRGGGKHELTLSDGTLAILDAESSIRFPVNFTSSKRQVFITGQVYFEVTHNAHQPFSVRVGNETIEDIGTRFNISAFDLHPRTTLIEGSIKVNDFVLTPGQQSFEQDNGVIKILNHADMQEVLAWKNDMFVFNSETSLKTVMDQISRWYDMDVVYVNTGKTYELGGDMPRYSKLSDVLKILTYSGVKFSVDGKKIIVYQ</sequence>
<feature type="transmembrane region" description="Helical" evidence="1">
    <location>
        <begin position="78"/>
        <end position="96"/>
    </location>
</feature>
<dbReference type="InterPro" id="IPR012373">
    <property type="entry name" value="Ferrdict_sens_TM"/>
</dbReference>
<dbReference type="RefSeq" id="WP_144914447.1">
    <property type="nucleotide sequence ID" value="NZ_VLLI01000010.1"/>
</dbReference>
<reference evidence="4 5" key="1">
    <citation type="submission" date="2019-07" db="EMBL/GenBank/DDBJ databases">
        <title>Genomic Encyclopedia of Archaeal and Bacterial Type Strains, Phase II (KMG-II): from individual species to whole genera.</title>
        <authorList>
            <person name="Goeker M."/>
        </authorList>
    </citation>
    <scope>NUCLEOTIDE SEQUENCE [LARGE SCALE GENOMIC DNA]</scope>
    <source>
        <strain evidence="4 5">ATCC BAA-1854</strain>
    </source>
</reference>
<accession>A0A562TVN7</accession>
<comment type="caution">
    <text evidence="4">The sequence shown here is derived from an EMBL/GenBank/DDBJ whole genome shotgun (WGS) entry which is preliminary data.</text>
</comment>
<dbReference type="PANTHER" id="PTHR30273">
    <property type="entry name" value="PERIPLASMIC SIGNAL SENSOR AND SIGMA FACTOR ACTIVATOR FECR-RELATED"/>
    <property type="match status" value="1"/>
</dbReference>
<dbReference type="PANTHER" id="PTHR30273:SF2">
    <property type="entry name" value="PROTEIN FECR"/>
    <property type="match status" value="1"/>
</dbReference>
<evidence type="ECO:0000259" key="2">
    <source>
        <dbReference type="Pfam" id="PF04773"/>
    </source>
</evidence>
<feature type="domain" description="FecR protein" evidence="2">
    <location>
        <begin position="182"/>
        <end position="269"/>
    </location>
</feature>
<evidence type="ECO:0000313" key="4">
    <source>
        <dbReference type="EMBL" id="TWI97615.1"/>
    </source>
</evidence>
<feature type="domain" description="Protein FecR C-terminal" evidence="3">
    <location>
        <begin position="308"/>
        <end position="375"/>
    </location>
</feature>